<dbReference type="Proteomes" id="UP001266305">
    <property type="component" value="Unassembled WGS sequence"/>
</dbReference>
<name>A0ABQ9V0N7_SAGOE</name>
<accession>A0ABQ9V0N7</accession>
<dbReference type="PROSITE" id="PS50822">
    <property type="entry name" value="PIWI"/>
    <property type="match status" value="1"/>
</dbReference>
<dbReference type="InterPro" id="IPR012337">
    <property type="entry name" value="RNaseH-like_sf"/>
</dbReference>
<protein>
    <recommendedName>
        <fullName evidence="1">Piwi domain-containing protein</fullName>
    </recommendedName>
</protein>
<evidence type="ECO:0000313" key="3">
    <source>
        <dbReference type="Proteomes" id="UP001266305"/>
    </source>
</evidence>
<dbReference type="InterPro" id="IPR003165">
    <property type="entry name" value="Piwi"/>
</dbReference>
<evidence type="ECO:0000259" key="1">
    <source>
        <dbReference type="PROSITE" id="PS50822"/>
    </source>
</evidence>
<reference evidence="2 3" key="1">
    <citation type="submission" date="2023-05" db="EMBL/GenBank/DDBJ databases">
        <title>B98-5 Cell Line De Novo Hybrid Assembly: An Optical Mapping Approach.</title>
        <authorList>
            <person name="Kananen K."/>
            <person name="Auerbach J.A."/>
            <person name="Kautto E."/>
            <person name="Blachly J.S."/>
        </authorList>
    </citation>
    <scope>NUCLEOTIDE SEQUENCE [LARGE SCALE GENOMIC DNA]</scope>
    <source>
        <strain evidence="2">B95-8</strain>
        <tissue evidence="2">Cell line</tissue>
    </source>
</reference>
<proteinExistence type="predicted"/>
<dbReference type="Pfam" id="PF02171">
    <property type="entry name" value="Piwi"/>
    <property type="match status" value="1"/>
</dbReference>
<dbReference type="SUPFAM" id="SSF53098">
    <property type="entry name" value="Ribonuclease H-like"/>
    <property type="match status" value="1"/>
</dbReference>
<dbReference type="EMBL" id="JASSZA010000009">
    <property type="protein sequence ID" value="KAK2102948.1"/>
    <property type="molecule type" value="Genomic_DNA"/>
</dbReference>
<organism evidence="2 3">
    <name type="scientific">Saguinus oedipus</name>
    <name type="common">Cotton-top tamarin</name>
    <name type="synonym">Oedipomidas oedipus</name>
    <dbReference type="NCBI Taxonomy" id="9490"/>
    <lineage>
        <taxon>Eukaryota</taxon>
        <taxon>Metazoa</taxon>
        <taxon>Chordata</taxon>
        <taxon>Craniata</taxon>
        <taxon>Vertebrata</taxon>
        <taxon>Euteleostomi</taxon>
        <taxon>Mammalia</taxon>
        <taxon>Eutheria</taxon>
        <taxon>Euarchontoglires</taxon>
        <taxon>Primates</taxon>
        <taxon>Haplorrhini</taxon>
        <taxon>Platyrrhini</taxon>
        <taxon>Cebidae</taxon>
        <taxon>Callitrichinae</taxon>
        <taxon>Saguinus</taxon>
    </lineage>
</organism>
<feature type="domain" description="Piwi" evidence="1">
    <location>
        <begin position="123"/>
        <end position="195"/>
    </location>
</feature>
<evidence type="ECO:0000313" key="2">
    <source>
        <dbReference type="EMBL" id="KAK2102948.1"/>
    </source>
</evidence>
<comment type="caution">
    <text evidence="2">The sequence shown here is derived from an EMBL/GenBank/DDBJ whole genome shotgun (WGS) entry which is preliminary data.</text>
</comment>
<sequence>MRNDFNVMKDLAVHTRLTPEQRQREVGRLIDYIHNLLAAYGTSVKLFYFQSLIFEYFHYEENSSYPEILDKTKESSVEALREAPGASHLPGSCCDPSTENEAFCIPCASMFYNCSLALFTMACVVARTLGKQQTVMAIATKIALQMNCKMGGELWRVDMPLKLAMIVGIDCYHDTTAGRRSIAGFVASINEGMTR</sequence>
<gene>
    <name evidence="2" type="ORF">P7K49_020615</name>
</gene>
<dbReference type="Gene3D" id="3.40.50.2300">
    <property type="match status" value="1"/>
</dbReference>
<keyword evidence="3" id="KW-1185">Reference proteome</keyword>